<keyword evidence="3" id="KW-1185">Reference proteome</keyword>
<organism evidence="2 3">
    <name type="scientific">Pararge aegeria aegeria</name>
    <dbReference type="NCBI Taxonomy" id="348720"/>
    <lineage>
        <taxon>Eukaryota</taxon>
        <taxon>Metazoa</taxon>
        <taxon>Ecdysozoa</taxon>
        <taxon>Arthropoda</taxon>
        <taxon>Hexapoda</taxon>
        <taxon>Insecta</taxon>
        <taxon>Pterygota</taxon>
        <taxon>Neoptera</taxon>
        <taxon>Endopterygota</taxon>
        <taxon>Lepidoptera</taxon>
        <taxon>Glossata</taxon>
        <taxon>Ditrysia</taxon>
        <taxon>Papilionoidea</taxon>
        <taxon>Nymphalidae</taxon>
        <taxon>Satyrinae</taxon>
        <taxon>Satyrini</taxon>
        <taxon>Parargina</taxon>
        <taxon>Pararge</taxon>
    </lineage>
</organism>
<proteinExistence type="predicted"/>
<accession>A0A8S4QHQ4</accession>
<gene>
    <name evidence="2" type="primary">jg27046</name>
    <name evidence="2" type="ORF">PAEG_LOCUS2704</name>
</gene>
<comment type="caution">
    <text evidence="2">The sequence shown here is derived from an EMBL/GenBank/DDBJ whole genome shotgun (WGS) entry which is preliminary data.</text>
</comment>
<dbReference type="Pfam" id="PF18199">
    <property type="entry name" value="Dynein_C"/>
    <property type="match status" value="1"/>
</dbReference>
<feature type="non-terminal residue" evidence="2">
    <location>
        <position position="1"/>
    </location>
</feature>
<evidence type="ECO:0000313" key="3">
    <source>
        <dbReference type="Proteomes" id="UP000838756"/>
    </source>
</evidence>
<dbReference type="OrthoDB" id="447173at2759"/>
<sequence>KWLIEGAQPSSWVSGLFFPQGLLTGALQAYARRYRVPIDALMFDFEPINYFLSQEDVFKSCKLKKHKVGSTYHFLLQN</sequence>
<dbReference type="InterPro" id="IPR041228">
    <property type="entry name" value="Dynein_C"/>
</dbReference>
<feature type="domain" description="Dynein heavy chain C-terminal" evidence="1">
    <location>
        <begin position="2"/>
        <end position="52"/>
    </location>
</feature>
<evidence type="ECO:0000259" key="1">
    <source>
        <dbReference type="Pfam" id="PF18199"/>
    </source>
</evidence>
<dbReference type="Proteomes" id="UP000838756">
    <property type="component" value="Unassembled WGS sequence"/>
</dbReference>
<dbReference type="AlphaFoldDB" id="A0A8S4QHQ4"/>
<protein>
    <submittedName>
        <fullName evidence="2">Jg27046 protein</fullName>
    </submittedName>
</protein>
<evidence type="ECO:0000313" key="2">
    <source>
        <dbReference type="EMBL" id="CAH2210846.1"/>
    </source>
</evidence>
<name>A0A8S4QHQ4_9NEOP</name>
<reference evidence="2" key="1">
    <citation type="submission" date="2022-03" db="EMBL/GenBank/DDBJ databases">
        <authorList>
            <person name="Lindestad O."/>
        </authorList>
    </citation>
    <scope>NUCLEOTIDE SEQUENCE</scope>
</reference>
<dbReference type="EMBL" id="CAKXAJ010008430">
    <property type="protein sequence ID" value="CAH2210846.1"/>
    <property type="molecule type" value="Genomic_DNA"/>
</dbReference>